<dbReference type="RefSeq" id="WP_052569249.1">
    <property type="nucleotide sequence ID" value="NZ_ASJR01000023.1"/>
</dbReference>
<evidence type="ECO:0000313" key="1">
    <source>
        <dbReference type="EMBL" id="ERP31002.1"/>
    </source>
</evidence>
<dbReference type="AlphaFoldDB" id="U7D7C4"/>
<gene>
    <name evidence="1" type="ORF">CALK_2139</name>
</gene>
<proteinExistence type="predicted"/>
<protein>
    <submittedName>
        <fullName evidence="1">Uncharacterized protein</fullName>
    </submittedName>
</protein>
<dbReference type="STRING" id="1313304.CALK_2139"/>
<dbReference type="eggNOG" id="COG5266">
    <property type="taxonomic scope" value="Bacteria"/>
</dbReference>
<sequence length="117" mass="13054">MKIVPLFSLFLLLYTVPLFSHAVISEQMETASTVSIRFSYEDGEPMAYAAVEIFSPAEDRVPFQTGRTDKNGVFSFVPDAEGMWLVSADDGDDHVSSPSFIVEKEGNRFITKPQELL</sequence>
<comment type="caution">
    <text evidence="1">The sequence shown here is derived from an EMBL/GenBank/DDBJ whole genome shotgun (WGS) entry which is preliminary data.</text>
</comment>
<accession>U7D7C4</accession>
<dbReference type="PATRIC" id="fig|1313304.3.peg.2034"/>
<evidence type="ECO:0000313" key="2">
    <source>
        <dbReference type="Proteomes" id="UP000017148"/>
    </source>
</evidence>
<organism evidence="1 2">
    <name type="scientific">Chitinivibrio alkaliphilus ACht1</name>
    <dbReference type="NCBI Taxonomy" id="1313304"/>
    <lineage>
        <taxon>Bacteria</taxon>
        <taxon>Pseudomonadati</taxon>
        <taxon>Fibrobacterota</taxon>
        <taxon>Chitinivibrionia</taxon>
        <taxon>Chitinivibrionales</taxon>
        <taxon>Chitinivibrionaceae</taxon>
        <taxon>Chitinivibrio</taxon>
    </lineage>
</organism>
<reference evidence="1 2" key="1">
    <citation type="journal article" date="2013" name="Environ. Microbiol.">
        <title>Genome analysis of Chitinivibrio alkaliphilus gen. nov., sp. nov., a novel extremely haloalkaliphilic anaerobic chitinolytic bacterium from the candidate phylum Termite Group 3.</title>
        <authorList>
            <person name="Sorokin D.Y."/>
            <person name="Gumerov V.M."/>
            <person name="Rakitin A.L."/>
            <person name="Beletsky A.V."/>
            <person name="Damste J.S."/>
            <person name="Muyzer G."/>
            <person name="Mardanov A.V."/>
            <person name="Ravin N.V."/>
        </authorList>
    </citation>
    <scope>NUCLEOTIDE SEQUENCE [LARGE SCALE GENOMIC DNA]</scope>
    <source>
        <strain evidence="1 2">ACht1</strain>
    </source>
</reference>
<dbReference type="Proteomes" id="UP000017148">
    <property type="component" value="Unassembled WGS sequence"/>
</dbReference>
<dbReference type="OrthoDB" id="9815598at2"/>
<keyword evidence="2" id="KW-1185">Reference proteome</keyword>
<dbReference type="EMBL" id="ASJR01000023">
    <property type="protein sequence ID" value="ERP31002.1"/>
    <property type="molecule type" value="Genomic_DNA"/>
</dbReference>
<name>U7D7C4_9BACT</name>